<accession>A0A183IL21</accession>
<reference evidence="2 3" key="2">
    <citation type="submission" date="2018-11" db="EMBL/GenBank/DDBJ databases">
        <authorList>
            <consortium name="Pathogen Informatics"/>
        </authorList>
    </citation>
    <scope>NUCLEOTIDE SEQUENCE [LARGE SCALE GENOMIC DNA]</scope>
</reference>
<name>A0A183IL21_9BILA</name>
<evidence type="ECO:0000256" key="1">
    <source>
        <dbReference type="SAM" id="SignalP"/>
    </source>
</evidence>
<evidence type="ECO:0000313" key="4">
    <source>
        <dbReference type="WBParaSite" id="SBAD_0000450501-mRNA-1"/>
    </source>
</evidence>
<feature type="signal peptide" evidence="1">
    <location>
        <begin position="1"/>
        <end position="23"/>
    </location>
</feature>
<keyword evidence="1" id="KW-0732">Signal</keyword>
<keyword evidence="3" id="KW-1185">Reference proteome</keyword>
<protein>
    <submittedName>
        <fullName evidence="4">Secreted protein</fullName>
    </submittedName>
</protein>
<feature type="chain" id="PRO_5043140074" evidence="1">
    <location>
        <begin position="24"/>
        <end position="124"/>
    </location>
</feature>
<organism evidence="4">
    <name type="scientific">Soboliphyme baturini</name>
    <dbReference type="NCBI Taxonomy" id="241478"/>
    <lineage>
        <taxon>Eukaryota</taxon>
        <taxon>Metazoa</taxon>
        <taxon>Ecdysozoa</taxon>
        <taxon>Nematoda</taxon>
        <taxon>Enoplea</taxon>
        <taxon>Dorylaimia</taxon>
        <taxon>Dioctophymatida</taxon>
        <taxon>Dioctophymatoidea</taxon>
        <taxon>Soboliphymatidae</taxon>
        <taxon>Soboliphyme</taxon>
    </lineage>
</organism>
<reference evidence="4" key="1">
    <citation type="submission" date="2016-06" db="UniProtKB">
        <authorList>
            <consortium name="WormBaseParasite"/>
        </authorList>
    </citation>
    <scope>IDENTIFICATION</scope>
</reference>
<evidence type="ECO:0000313" key="3">
    <source>
        <dbReference type="Proteomes" id="UP000270296"/>
    </source>
</evidence>
<proteinExistence type="predicted"/>
<dbReference type="EMBL" id="UZAM01008248">
    <property type="protein sequence ID" value="VDP03996.1"/>
    <property type="molecule type" value="Genomic_DNA"/>
</dbReference>
<sequence length="124" mass="13453">MEMSVRFVVIVVVVVDGPGSVDPADCDSCTRLPADLPLTSHVATVRPTTGNKATNGGQGVALTKRFHKRGRGSGTPATGAATIVRLMICKLFRHTMLTMWHKSLQCTKPRPPSLHLMLMKMTKQ</sequence>
<evidence type="ECO:0000313" key="2">
    <source>
        <dbReference type="EMBL" id="VDP03996.1"/>
    </source>
</evidence>
<dbReference type="Proteomes" id="UP000270296">
    <property type="component" value="Unassembled WGS sequence"/>
</dbReference>
<dbReference type="WBParaSite" id="SBAD_0000450501-mRNA-1">
    <property type="protein sequence ID" value="SBAD_0000450501-mRNA-1"/>
    <property type="gene ID" value="SBAD_0000450501"/>
</dbReference>
<dbReference type="AlphaFoldDB" id="A0A183IL21"/>
<gene>
    <name evidence="2" type="ORF">SBAD_LOCUS4317</name>
</gene>